<evidence type="ECO:0000256" key="1">
    <source>
        <dbReference type="ARBA" id="ARBA00004141"/>
    </source>
</evidence>
<feature type="transmembrane region" description="Helical" evidence="5">
    <location>
        <begin position="35"/>
        <end position="53"/>
    </location>
</feature>
<dbReference type="InterPro" id="IPR004712">
    <property type="entry name" value="Na+/H+_antiporter_fungi"/>
</dbReference>
<evidence type="ECO:0000256" key="5">
    <source>
        <dbReference type="SAM" id="Phobius"/>
    </source>
</evidence>
<evidence type="ECO:0000256" key="2">
    <source>
        <dbReference type="ARBA" id="ARBA00022692"/>
    </source>
</evidence>
<keyword evidence="8" id="KW-1185">Reference proteome</keyword>
<feature type="transmembrane region" description="Helical" evidence="5">
    <location>
        <begin position="392"/>
        <end position="415"/>
    </location>
</feature>
<dbReference type="InterPro" id="IPR006153">
    <property type="entry name" value="Cation/H_exchanger_TM"/>
</dbReference>
<dbReference type="GO" id="GO:0036376">
    <property type="term" value="P:sodium ion export across plasma membrane"/>
    <property type="evidence" value="ECO:0007669"/>
    <property type="project" value="InterPro"/>
</dbReference>
<evidence type="ECO:0000256" key="4">
    <source>
        <dbReference type="ARBA" id="ARBA00023136"/>
    </source>
</evidence>
<sequence length="463" mass="51519">MITSLDLGYLLVGAFSIVLIATSNIIRDKLYLNEALLAVVFGIIIGPYCLNLVNVDMWDIQKVSITTQVTRIVIAIQVMITGAVTLPRKFVYNNYKSMLIMLIPVMLGMWFISGSLVYFMIPYLDFIQSLLIASCFTPTDPVLSSSIVQGYFAEKNVRREIRDLIAAESAANDGLGYPFLFIAIYWMQMSVGDAFRSWVVHIMLQQIALSIILGIIIGCGARISIKWCFARSMVELEALHLYPLMISFVLMGLLTWIKSDDLLACFMAGCALSWDEWFQDETASMGSFLHVLDSLLNIGVFIYIGVTMPFSLFVDLSIWRLIVLAMLVLFFRRIPVVLGLYKTVPLINGWREALFTGWFGPIGVGAIFYYTVADANVSSSNMTEDGKPITSTLAAVVYFVVLSSVIVHGLSIPIITTSQYIYRRILLDMPLSPDVEKSTSSKTAFSFTRTTTGTSEATTAVDN</sequence>
<protein>
    <submittedName>
        <fullName evidence="7">Cation/H+ exchanger</fullName>
    </submittedName>
</protein>
<dbReference type="GO" id="GO:0005886">
    <property type="term" value="C:plasma membrane"/>
    <property type="evidence" value="ECO:0007669"/>
    <property type="project" value="InterPro"/>
</dbReference>
<feature type="transmembrane region" description="Helical" evidence="5">
    <location>
        <begin position="6"/>
        <end position="26"/>
    </location>
</feature>
<evidence type="ECO:0000259" key="6">
    <source>
        <dbReference type="Pfam" id="PF00999"/>
    </source>
</evidence>
<feature type="transmembrane region" description="Helical" evidence="5">
    <location>
        <begin position="239"/>
        <end position="257"/>
    </location>
</feature>
<reference evidence="7" key="2">
    <citation type="submission" date="2023-02" db="EMBL/GenBank/DDBJ databases">
        <authorList>
            <consortium name="DOE Joint Genome Institute"/>
            <person name="Mondo S.J."/>
            <person name="Chang Y."/>
            <person name="Wang Y."/>
            <person name="Ahrendt S."/>
            <person name="Andreopoulos W."/>
            <person name="Barry K."/>
            <person name="Beard J."/>
            <person name="Benny G.L."/>
            <person name="Blankenship S."/>
            <person name="Bonito G."/>
            <person name="Cuomo C."/>
            <person name="Desiro A."/>
            <person name="Gervers K.A."/>
            <person name="Hundley H."/>
            <person name="Kuo A."/>
            <person name="LaButti K."/>
            <person name="Lang B.F."/>
            <person name="Lipzen A."/>
            <person name="O'Donnell K."/>
            <person name="Pangilinan J."/>
            <person name="Reynolds N."/>
            <person name="Sandor L."/>
            <person name="Smith M.W."/>
            <person name="Tsang A."/>
            <person name="Grigoriev I.V."/>
            <person name="Stajich J.E."/>
            <person name="Spatafora J.W."/>
        </authorList>
    </citation>
    <scope>NUCLEOTIDE SEQUENCE</scope>
    <source>
        <strain evidence="7">RSA 2281</strain>
    </source>
</reference>
<evidence type="ECO:0000313" key="7">
    <source>
        <dbReference type="EMBL" id="KAI9259617.1"/>
    </source>
</evidence>
<keyword evidence="2 5" id="KW-0812">Transmembrane</keyword>
<feature type="transmembrane region" description="Helical" evidence="5">
    <location>
        <begin position="294"/>
        <end position="312"/>
    </location>
</feature>
<comment type="subcellular location">
    <subcellularLocation>
        <location evidence="1">Membrane</location>
        <topology evidence="1">Multi-pass membrane protein</topology>
    </subcellularLocation>
</comment>
<comment type="caution">
    <text evidence="7">The sequence shown here is derived from an EMBL/GenBank/DDBJ whole genome shotgun (WGS) entry which is preliminary data.</text>
</comment>
<organism evidence="7 8">
    <name type="scientific">Phascolomyces articulosus</name>
    <dbReference type="NCBI Taxonomy" id="60185"/>
    <lineage>
        <taxon>Eukaryota</taxon>
        <taxon>Fungi</taxon>
        <taxon>Fungi incertae sedis</taxon>
        <taxon>Mucoromycota</taxon>
        <taxon>Mucoromycotina</taxon>
        <taxon>Mucoromycetes</taxon>
        <taxon>Mucorales</taxon>
        <taxon>Lichtheimiaceae</taxon>
        <taxon>Phascolomyces</taxon>
    </lineage>
</organism>
<evidence type="ECO:0000256" key="3">
    <source>
        <dbReference type="ARBA" id="ARBA00022989"/>
    </source>
</evidence>
<evidence type="ECO:0000313" key="8">
    <source>
        <dbReference type="Proteomes" id="UP001209540"/>
    </source>
</evidence>
<dbReference type="PANTHER" id="PTHR31382:SF1">
    <property type="entry name" value="SODIUM ION_PROTON EXCHANGER (EUROFUNG)"/>
    <property type="match status" value="1"/>
</dbReference>
<proteinExistence type="predicted"/>
<dbReference type="GO" id="GO:0120029">
    <property type="term" value="P:proton export across plasma membrane"/>
    <property type="evidence" value="ECO:0007669"/>
    <property type="project" value="InterPro"/>
</dbReference>
<feature type="transmembrane region" description="Helical" evidence="5">
    <location>
        <begin position="318"/>
        <end position="341"/>
    </location>
</feature>
<name>A0AAD5JXY5_9FUNG</name>
<accession>A0AAD5JXY5</accession>
<gene>
    <name evidence="7" type="ORF">BDA99DRAFT_538577</name>
</gene>
<keyword evidence="4 5" id="KW-0472">Membrane</keyword>
<dbReference type="PANTHER" id="PTHR31382">
    <property type="entry name" value="NA(+)/H(+) ANTIPORTER"/>
    <property type="match status" value="1"/>
</dbReference>
<dbReference type="AlphaFoldDB" id="A0AAD5JXY5"/>
<dbReference type="GO" id="GO:0042391">
    <property type="term" value="P:regulation of membrane potential"/>
    <property type="evidence" value="ECO:0007669"/>
    <property type="project" value="InterPro"/>
</dbReference>
<dbReference type="EMBL" id="JAIXMP010000017">
    <property type="protein sequence ID" value="KAI9259617.1"/>
    <property type="molecule type" value="Genomic_DNA"/>
</dbReference>
<feature type="transmembrane region" description="Helical" evidence="5">
    <location>
        <begin position="353"/>
        <end position="372"/>
    </location>
</feature>
<dbReference type="Pfam" id="PF00999">
    <property type="entry name" value="Na_H_Exchanger"/>
    <property type="match status" value="1"/>
</dbReference>
<feature type="transmembrane region" description="Helical" evidence="5">
    <location>
        <begin position="98"/>
        <end position="121"/>
    </location>
</feature>
<feature type="transmembrane region" description="Helical" evidence="5">
    <location>
        <begin position="175"/>
        <end position="195"/>
    </location>
</feature>
<reference evidence="7" key="1">
    <citation type="journal article" date="2022" name="IScience">
        <title>Evolution of zygomycete secretomes and the origins of terrestrial fungal ecologies.</title>
        <authorList>
            <person name="Chang Y."/>
            <person name="Wang Y."/>
            <person name="Mondo S."/>
            <person name="Ahrendt S."/>
            <person name="Andreopoulos W."/>
            <person name="Barry K."/>
            <person name="Beard J."/>
            <person name="Benny G.L."/>
            <person name="Blankenship S."/>
            <person name="Bonito G."/>
            <person name="Cuomo C."/>
            <person name="Desiro A."/>
            <person name="Gervers K.A."/>
            <person name="Hundley H."/>
            <person name="Kuo A."/>
            <person name="LaButti K."/>
            <person name="Lang B.F."/>
            <person name="Lipzen A."/>
            <person name="O'Donnell K."/>
            <person name="Pangilinan J."/>
            <person name="Reynolds N."/>
            <person name="Sandor L."/>
            <person name="Smith M.E."/>
            <person name="Tsang A."/>
            <person name="Grigoriev I.V."/>
            <person name="Stajich J.E."/>
            <person name="Spatafora J.W."/>
        </authorList>
    </citation>
    <scope>NUCLEOTIDE SEQUENCE</scope>
    <source>
        <strain evidence="7">RSA 2281</strain>
    </source>
</reference>
<feature type="transmembrane region" description="Helical" evidence="5">
    <location>
        <begin position="207"/>
        <end position="227"/>
    </location>
</feature>
<keyword evidence="3 5" id="KW-1133">Transmembrane helix</keyword>
<dbReference type="GO" id="GO:0015385">
    <property type="term" value="F:sodium:proton antiporter activity"/>
    <property type="evidence" value="ECO:0007669"/>
    <property type="project" value="InterPro"/>
</dbReference>
<feature type="domain" description="Cation/H+ exchanger transmembrane" evidence="6">
    <location>
        <begin position="18"/>
        <end position="416"/>
    </location>
</feature>
<dbReference type="Proteomes" id="UP001209540">
    <property type="component" value="Unassembled WGS sequence"/>
</dbReference>